<dbReference type="InterPro" id="IPR036910">
    <property type="entry name" value="HMG_box_dom_sf"/>
</dbReference>
<dbReference type="AlphaFoldDB" id="A0A2N9J7N6"/>
<evidence type="ECO:0000313" key="1">
    <source>
        <dbReference type="EMBL" id="SPD32459.1"/>
    </source>
</evidence>
<dbReference type="GO" id="GO:0003677">
    <property type="term" value="F:DNA binding"/>
    <property type="evidence" value="ECO:0007669"/>
    <property type="project" value="TreeGrafter"/>
</dbReference>
<reference evidence="1" key="1">
    <citation type="submission" date="2018-02" db="EMBL/GenBank/DDBJ databases">
        <authorList>
            <person name="Cohen D.B."/>
            <person name="Kent A.D."/>
        </authorList>
    </citation>
    <scope>NUCLEOTIDE SEQUENCE</scope>
</reference>
<dbReference type="EMBL" id="OIVN01006404">
    <property type="protein sequence ID" value="SPD32459.1"/>
    <property type="molecule type" value="Genomic_DNA"/>
</dbReference>
<sequence length="207" mass="23284">MANPKARTRKRKRVHAVRRAPDGSAFQKCDNCGVSVAIALADMHECEIKKEVQRFRGVCGRQSVVTQSQSDTFVDQPRESFVKTCKTRNLISIDQTGFGIWKNMTNEERKPYIIEAKRVDSSYLKALLGEVNNMQEVDDEADSAMVGKFDQFYEAYGDSENSYISYSYQSGETEIIDTYAGASLSLSFVPTDFLNFMKQPNGGIMGH</sequence>
<gene>
    <name evidence="1" type="ORF">FSB_LOCUS60341</name>
</gene>
<name>A0A2N9J7N6_FAGSY</name>
<dbReference type="SUPFAM" id="SSF47095">
    <property type="entry name" value="HMG-box"/>
    <property type="match status" value="1"/>
</dbReference>
<evidence type="ECO:0008006" key="2">
    <source>
        <dbReference type="Google" id="ProtNLM"/>
    </source>
</evidence>
<dbReference type="PANTHER" id="PTHR47658:SF2">
    <property type="entry name" value="HMG-BOX (HIGH MOBILITY GROUP) DNA-BINDING FAMILY PROTEIN"/>
    <property type="match status" value="1"/>
</dbReference>
<protein>
    <recommendedName>
        <fullName evidence="2">HMG box domain-containing protein</fullName>
    </recommendedName>
</protein>
<accession>A0A2N9J7N6</accession>
<dbReference type="GO" id="GO:0005634">
    <property type="term" value="C:nucleus"/>
    <property type="evidence" value="ECO:0007669"/>
    <property type="project" value="TreeGrafter"/>
</dbReference>
<dbReference type="PANTHER" id="PTHR47658">
    <property type="entry name" value="HIGH MOBILITY GROUP B PROTEIN 12-RELATED"/>
    <property type="match status" value="1"/>
</dbReference>
<organism evidence="1">
    <name type="scientific">Fagus sylvatica</name>
    <name type="common">Beechnut</name>
    <dbReference type="NCBI Taxonomy" id="28930"/>
    <lineage>
        <taxon>Eukaryota</taxon>
        <taxon>Viridiplantae</taxon>
        <taxon>Streptophyta</taxon>
        <taxon>Embryophyta</taxon>
        <taxon>Tracheophyta</taxon>
        <taxon>Spermatophyta</taxon>
        <taxon>Magnoliopsida</taxon>
        <taxon>eudicotyledons</taxon>
        <taxon>Gunneridae</taxon>
        <taxon>Pentapetalae</taxon>
        <taxon>rosids</taxon>
        <taxon>fabids</taxon>
        <taxon>Fagales</taxon>
        <taxon>Fagaceae</taxon>
        <taxon>Fagus</taxon>
    </lineage>
</organism>
<proteinExistence type="predicted"/>
<dbReference type="GO" id="GO:0010197">
    <property type="term" value="P:polar nucleus fusion"/>
    <property type="evidence" value="ECO:0007669"/>
    <property type="project" value="TreeGrafter"/>
</dbReference>